<dbReference type="InterPro" id="IPR000387">
    <property type="entry name" value="Tyr_Pase_dom"/>
</dbReference>
<keyword evidence="4" id="KW-1185">Reference proteome</keyword>
<dbReference type="CDD" id="cd00047">
    <property type="entry name" value="PTPc"/>
    <property type="match status" value="1"/>
</dbReference>
<dbReference type="SMART" id="SM00194">
    <property type="entry name" value="PTPc"/>
    <property type="match status" value="1"/>
</dbReference>
<evidence type="ECO:0000313" key="4">
    <source>
        <dbReference type="Proteomes" id="UP000492821"/>
    </source>
</evidence>
<feature type="compositionally biased region" description="Basic and acidic residues" evidence="1">
    <location>
        <begin position="589"/>
        <end position="603"/>
    </location>
</feature>
<dbReference type="InterPro" id="IPR016130">
    <property type="entry name" value="Tyr_Pase_AS"/>
</dbReference>
<dbReference type="AlphaFoldDB" id="A0A7E4V2K5"/>
<feature type="compositionally biased region" description="Polar residues" evidence="1">
    <location>
        <begin position="366"/>
        <end position="381"/>
    </location>
</feature>
<dbReference type="PROSITE" id="PS00383">
    <property type="entry name" value="TYR_PHOSPHATASE_1"/>
    <property type="match status" value="1"/>
</dbReference>
<name>A0A7E4V2K5_PANRE</name>
<dbReference type="PROSITE" id="PS50055">
    <property type="entry name" value="TYR_PHOSPHATASE_PTP"/>
    <property type="match status" value="1"/>
</dbReference>
<dbReference type="PROSITE" id="PS50056">
    <property type="entry name" value="TYR_PHOSPHATASE_2"/>
    <property type="match status" value="1"/>
</dbReference>
<feature type="compositionally biased region" description="Basic residues" evidence="1">
    <location>
        <begin position="385"/>
        <end position="399"/>
    </location>
</feature>
<organism evidence="4 5">
    <name type="scientific">Panagrellus redivivus</name>
    <name type="common">Microworm</name>
    <dbReference type="NCBI Taxonomy" id="6233"/>
    <lineage>
        <taxon>Eukaryota</taxon>
        <taxon>Metazoa</taxon>
        <taxon>Ecdysozoa</taxon>
        <taxon>Nematoda</taxon>
        <taxon>Chromadorea</taxon>
        <taxon>Rhabditida</taxon>
        <taxon>Tylenchina</taxon>
        <taxon>Panagrolaimomorpha</taxon>
        <taxon>Panagrolaimoidea</taxon>
        <taxon>Panagrolaimidae</taxon>
        <taxon>Panagrellus</taxon>
    </lineage>
</organism>
<evidence type="ECO:0000256" key="1">
    <source>
        <dbReference type="SAM" id="MobiDB-lite"/>
    </source>
</evidence>
<proteinExistence type="predicted"/>
<dbReference type="SMART" id="SM00404">
    <property type="entry name" value="PTPc_motif"/>
    <property type="match status" value="1"/>
</dbReference>
<feature type="compositionally biased region" description="Basic and acidic residues" evidence="1">
    <location>
        <begin position="1"/>
        <end position="19"/>
    </location>
</feature>
<feature type="domain" description="Tyrosine-protein phosphatase" evidence="2">
    <location>
        <begin position="67"/>
        <end position="318"/>
    </location>
</feature>
<dbReference type="Proteomes" id="UP000492821">
    <property type="component" value="Unassembled WGS sequence"/>
</dbReference>
<dbReference type="InterPro" id="IPR029021">
    <property type="entry name" value="Prot-tyrosine_phosphatase-like"/>
</dbReference>
<feature type="compositionally biased region" description="Polar residues" evidence="1">
    <location>
        <begin position="607"/>
        <end position="618"/>
    </location>
</feature>
<dbReference type="SUPFAM" id="SSF52799">
    <property type="entry name" value="(Phosphotyrosine protein) phosphatases II"/>
    <property type="match status" value="1"/>
</dbReference>
<reference evidence="4" key="1">
    <citation type="journal article" date="2013" name="Genetics">
        <title>The draft genome and transcriptome of Panagrellus redivivus are shaped by the harsh demands of a free-living lifestyle.</title>
        <authorList>
            <person name="Srinivasan J."/>
            <person name="Dillman A.R."/>
            <person name="Macchietto M.G."/>
            <person name="Heikkinen L."/>
            <person name="Lakso M."/>
            <person name="Fracchia K.M."/>
            <person name="Antoshechkin I."/>
            <person name="Mortazavi A."/>
            <person name="Wong G."/>
            <person name="Sternberg P.W."/>
        </authorList>
    </citation>
    <scope>NUCLEOTIDE SEQUENCE [LARGE SCALE GENOMIC DNA]</scope>
    <source>
        <strain evidence="4">MT8872</strain>
    </source>
</reference>
<sequence length="696" mass="77473">MAGVPGRERERAPKQDGTPRRGSPHRHVPTKPGPVAQALTAAFENPTIAAAIRKFIFDTMTKSIPGLRREFAALRLVVDPSPKVVIDATTATKFRYKDVHCLAGSRVALNLLPTYGNFIHANWTRSELLENQFICTQGPLEGTSGDFWRLVWQERVGQIFMLCRCEELGKNKCFQYWPRNQGDTLTYYNAIVIRNESVSENDGDLVTTLLTVTFNGETRKVEHRQWISWPDKSVPRNPVPAFKLLHVARTQRQPVIVHCSAGIGRTGTLVALEMLQRTLMHGMDPNMPQIVSEIRSQRTQAVQTEDQYVFVHFVMLGKLTYHGLMSQSDYKTFHQDYEEYIKSVGGQPPVQPILPTPKQTLPPAENGNSAPGSPNVSPNVNTPQKRVRRRGGRTARQRRPKNDDEDNGQSAVPVPQIPSSTTGSSNSSNDTSPPVTPQRRHRTPGALAAVGSGRRHDSEQRSERRRRKRTTSPVPQGRKIEEAEQHQNQQHHLVPAQVVGKLAVTPPQPSQPPVQAQPIQYREQPPIQYPQQVAVPVVVAQPMPAIQVQNLQLQSQAPQAPQAPFVPNYNSVAATPTDSDENVPGTPRQSDRQLNRTQSRDEGFGMSSPSAESANIQAAISGGGKKNYSDEDAPKSVFLQPNMARDEKQEYYASPKPTVSAPAIPCQKEDISQYVDAPTKPVEKFYDDDYFLPSKK</sequence>
<dbReference type="Pfam" id="PF00102">
    <property type="entry name" value="Y_phosphatase"/>
    <property type="match status" value="1"/>
</dbReference>
<feature type="region of interest" description="Disordered" evidence="1">
    <location>
        <begin position="1"/>
        <end position="33"/>
    </location>
</feature>
<feature type="compositionally biased region" description="Low complexity" evidence="1">
    <location>
        <begin position="418"/>
        <end position="433"/>
    </location>
</feature>
<accession>A0A7E4V2K5</accession>
<feature type="domain" description="Tyrosine specific protein phosphatases" evidence="3">
    <location>
        <begin position="236"/>
        <end position="309"/>
    </location>
</feature>
<feature type="compositionally biased region" description="Low complexity" evidence="1">
    <location>
        <begin position="559"/>
        <end position="568"/>
    </location>
</feature>
<dbReference type="Gene3D" id="3.90.190.10">
    <property type="entry name" value="Protein tyrosine phosphatase superfamily"/>
    <property type="match status" value="1"/>
</dbReference>
<feature type="region of interest" description="Disordered" evidence="1">
    <location>
        <begin position="559"/>
        <end position="635"/>
    </location>
</feature>
<evidence type="ECO:0000313" key="5">
    <source>
        <dbReference type="WBParaSite" id="Pan_g15789.t1"/>
    </source>
</evidence>
<dbReference type="PANTHER" id="PTHR46163:SF5">
    <property type="entry name" value="TYROSINE-PROTEIN PHOSPHATASE"/>
    <property type="match status" value="1"/>
</dbReference>
<dbReference type="InterPro" id="IPR052782">
    <property type="entry name" value="Oocyte-zygote_transition_reg"/>
</dbReference>
<dbReference type="WBParaSite" id="Pan_g15789.t1">
    <property type="protein sequence ID" value="Pan_g15789.t1"/>
    <property type="gene ID" value="Pan_g15789"/>
</dbReference>
<protein>
    <submittedName>
        <fullName evidence="5">Protein-tyrosine-phosphatase</fullName>
    </submittedName>
</protein>
<feature type="region of interest" description="Disordered" evidence="1">
    <location>
        <begin position="344"/>
        <end position="490"/>
    </location>
</feature>
<dbReference type="GO" id="GO:0004725">
    <property type="term" value="F:protein tyrosine phosphatase activity"/>
    <property type="evidence" value="ECO:0007669"/>
    <property type="project" value="InterPro"/>
</dbReference>
<dbReference type="InterPro" id="IPR003595">
    <property type="entry name" value="Tyr_Pase_cat"/>
</dbReference>
<evidence type="ECO:0000259" key="2">
    <source>
        <dbReference type="PROSITE" id="PS50055"/>
    </source>
</evidence>
<dbReference type="InterPro" id="IPR000242">
    <property type="entry name" value="PTP_cat"/>
</dbReference>
<dbReference type="PRINTS" id="PR00700">
    <property type="entry name" value="PRTYPHPHTASE"/>
</dbReference>
<evidence type="ECO:0000259" key="3">
    <source>
        <dbReference type="PROSITE" id="PS50056"/>
    </source>
</evidence>
<reference evidence="5" key="2">
    <citation type="submission" date="2020-10" db="UniProtKB">
        <authorList>
            <consortium name="WormBaseParasite"/>
        </authorList>
    </citation>
    <scope>IDENTIFICATION</scope>
</reference>
<dbReference type="PANTHER" id="PTHR46163">
    <property type="entry name" value="TYROSINE-PROTEIN PHOSPHATASE-RELATED"/>
    <property type="match status" value="1"/>
</dbReference>